<reference evidence="1" key="2">
    <citation type="journal article" date="2015" name="Data Brief">
        <title>Shoot transcriptome of the giant reed, Arundo donax.</title>
        <authorList>
            <person name="Barrero R.A."/>
            <person name="Guerrero F.D."/>
            <person name="Moolhuijzen P."/>
            <person name="Goolsby J.A."/>
            <person name="Tidwell J."/>
            <person name="Bellgard S.E."/>
            <person name="Bellgard M.I."/>
        </authorList>
    </citation>
    <scope>NUCLEOTIDE SEQUENCE</scope>
    <source>
        <tissue evidence="1">Shoot tissue taken approximately 20 cm above the soil surface</tissue>
    </source>
</reference>
<accession>A0A0A9CA73</accession>
<dbReference type="EMBL" id="GBRH01224721">
    <property type="protein sequence ID" value="JAD73174.1"/>
    <property type="molecule type" value="Transcribed_RNA"/>
</dbReference>
<proteinExistence type="predicted"/>
<reference evidence="1" key="1">
    <citation type="submission" date="2014-09" db="EMBL/GenBank/DDBJ databases">
        <authorList>
            <person name="Magalhaes I.L.F."/>
            <person name="Oliveira U."/>
            <person name="Santos F.R."/>
            <person name="Vidigal T.H.D.A."/>
            <person name="Brescovit A.D."/>
            <person name="Santos A.J."/>
        </authorList>
    </citation>
    <scope>NUCLEOTIDE SEQUENCE</scope>
    <source>
        <tissue evidence="1">Shoot tissue taken approximately 20 cm above the soil surface</tissue>
    </source>
</reference>
<organism evidence="1">
    <name type="scientific">Arundo donax</name>
    <name type="common">Giant reed</name>
    <name type="synonym">Donax arundinaceus</name>
    <dbReference type="NCBI Taxonomy" id="35708"/>
    <lineage>
        <taxon>Eukaryota</taxon>
        <taxon>Viridiplantae</taxon>
        <taxon>Streptophyta</taxon>
        <taxon>Embryophyta</taxon>
        <taxon>Tracheophyta</taxon>
        <taxon>Spermatophyta</taxon>
        <taxon>Magnoliopsida</taxon>
        <taxon>Liliopsida</taxon>
        <taxon>Poales</taxon>
        <taxon>Poaceae</taxon>
        <taxon>PACMAD clade</taxon>
        <taxon>Arundinoideae</taxon>
        <taxon>Arundineae</taxon>
        <taxon>Arundo</taxon>
    </lineage>
</organism>
<protein>
    <submittedName>
        <fullName evidence="1">Uncharacterized protein</fullName>
    </submittedName>
</protein>
<evidence type="ECO:0000313" key="1">
    <source>
        <dbReference type="EMBL" id="JAD73174.1"/>
    </source>
</evidence>
<name>A0A0A9CA73_ARUDO</name>
<dbReference type="AlphaFoldDB" id="A0A0A9CA73"/>
<sequence>MCGTEGSWYLLPTLPPL</sequence>